<dbReference type="Proteomes" id="UP000053319">
    <property type="component" value="Unassembled WGS sequence"/>
</dbReference>
<dbReference type="EMBL" id="JH719417">
    <property type="protein sequence ID" value="EJF60346.1"/>
    <property type="molecule type" value="Genomic_DNA"/>
</dbReference>
<evidence type="ECO:0000256" key="2">
    <source>
        <dbReference type="ARBA" id="ARBA00010790"/>
    </source>
</evidence>
<dbReference type="GO" id="GO:0016614">
    <property type="term" value="F:oxidoreductase activity, acting on CH-OH group of donors"/>
    <property type="evidence" value="ECO:0007669"/>
    <property type="project" value="InterPro"/>
</dbReference>
<dbReference type="RefSeq" id="XP_007367026.1">
    <property type="nucleotide sequence ID" value="XM_007366964.1"/>
</dbReference>
<dbReference type="GeneID" id="18843213"/>
<dbReference type="AlphaFoldDB" id="R7SW92"/>
<name>R7SW92_DICSQ</name>
<dbReference type="SUPFAM" id="SSF51905">
    <property type="entry name" value="FAD/NAD(P)-binding domain"/>
    <property type="match status" value="1"/>
</dbReference>
<feature type="domain" description="Glucose-methanol-choline oxidoreductase C-terminal" evidence="3">
    <location>
        <begin position="1"/>
        <end position="56"/>
    </location>
</feature>
<dbReference type="GO" id="GO:0050660">
    <property type="term" value="F:flavin adenine dinucleotide binding"/>
    <property type="evidence" value="ECO:0007669"/>
    <property type="project" value="InterPro"/>
</dbReference>
<dbReference type="InterPro" id="IPR012132">
    <property type="entry name" value="GMC_OxRdtase"/>
</dbReference>
<dbReference type="InterPro" id="IPR007867">
    <property type="entry name" value="GMC_OxRtase_C"/>
</dbReference>
<dbReference type="HOGENOM" id="CLU_002865_8_0_1"/>
<protein>
    <submittedName>
        <fullName evidence="4">Glucose-methanol-choline oxidoreductase</fullName>
    </submittedName>
</protein>
<organism evidence="4 5">
    <name type="scientific">Dichomitus squalens (strain LYAD-421)</name>
    <name type="common">Western red white-rot fungus</name>
    <dbReference type="NCBI Taxonomy" id="732165"/>
    <lineage>
        <taxon>Eukaryota</taxon>
        <taxon>Fungi</taxon>
        <taxon>Dikarya</taxon>
        <taxon>Basidiomycota</taxon>
        <taxon>Agaricomycotina</taxon>
        <taxon>Agaricomycetes</taxon>
        <taxon>Polyporales</taxon>
        <taxon>Polyporaceae</taxon>
        <taxon>Dichomitus</taxon>
    </lineage>
</organism>
<dbReference type="OrthoDB" id="269227at2759"/>
<comment type="similarity">
    <text evidence="2">Belongs to the GMC oxidoreductase family.</text>
</comment>
<evidence type="ECO:0000259" key="3">
    <source>
        <dbReference type="Pfam" id="PF05199"/>
    </source>
</evidence>
<dbReference type="Gene3D" id="3.50.50.60">
    <property type="entry name" value="FAD/NAD(P)-binding domain"/>
    <property type="match status" value="1"/>
</dbReference>
<accession>R7SW92</accession>
<feature type="non-terminal residue" evidence="4">
    <location>
        <position position="1"/>
    </location>
</feature>
<dbReference type="PANTHER" id="PTHR11552">
    <property type="entry name" value="GLUCOSE-METHANOL-CHOLINE GMC OXIDOREDUCTASE"/>
    <property type="match status" value="1"/>
</dbReference>
<proteinExistence type="inferred from homology"/>
<comment type="cofactor">
    <cofactor evidence="1">
        <name>FAD</name>
        <dbReference type="ChEBI" id="CHEBI:57692"/>
    </cofactor>
</comment>
<dbReference type="PANTHER" id="PTHR11552:SF219">
    <property type="entry name" value="GLUCOSE-METHANOL-CHOLINE OXIDOREDUCTASE N-TERMINAL DOMAIN-CONTAINING PROTEIN"/>
    <property type="match status" value="1"/>
</dbReference>
<gene>
    <name evidence="4" type="ORF">DICSQDRAFT_63376</name>
</gene>
<evidence type="ECO:0000313" key="5">
    <source>
        <dbReference type="Proteomes" id="UP000053319"/>
    </source>
</evidence>
<reference evidence="4 5" key="1">
    <citation type="journal article" date="2012" name="Science">
        <title>The Paleozoic origin of enzymatic lignin decomposition reconstructed from 31 fungal genomes.</title>
        <authorList>
            <person name="Floudas D."/>
            <person name="Binder M."/>
            <person name="Riley R."/>
            <person name="Barry K."/>
            <person name="Blanchette R.A."/>
            <person name="Henrissat B."/>
            <person name="Martinez A.T."/>
            <person name="Otillar R."/>
            <person name="Spatafora J.W."/>
            <person name="Yadav J.S."/>
            <person name="Aerts A."/>
            <person name="Benoit I."/>
            <person name="Boyd A."/>
            <person name="Carlson A."/>
            <person name="Copeland A."/>
            <person name="Coutinho P.M."/>
            <person name="de Vries R.P."/>
            <person name="Ferreira P."/>
            <person name="Findley K."/>
            <person name="Foster B."/>
            <person name="Gaskell J."/>
            <person name="Glotzer D."/>
            <person name="Gorecki P."/>
            <person name="Heitman J."/>
            <person name="Hesse C."/>
            <person name="Hori C."/>
            <person name="Igarashi K."/>
            <person name="Jurgens J.A."/>
            <person name="Kallen N."/>
            <person name="Kersten P."/>
            <person name="Kohler A."/>
            <person name="Kuees U."/>
            <person name="Kumar T.K.A."/>
            <person name="Kuo A."/>
            <person name="LaButti K."/>
            <person name="Larrondo L.F."/>
            <person name="Lindquist E."/>
            <person name="Ling A."/>
            <person name="Lombard V."/>
            <person name="Lucas S."/>
            <person name="Lundell T."/>
            <person name="Martin R."/>
            <person name="McLaughlin D.J."/>
            <person name="Morgenstern I."/>
            <person name="Morin E."/>
            <person name="Murat C."/>
            <person name="Nagy L.G."/>
            <person name="Nolan M."/>
            <person name="Ohm R.A."/>
            <person name="Patyshakuliyeva A."/>
            <person name="Rokas A."/>
            <person name="Ruiz-Duenas F.J."/>
            <person name="Sabat G."/>
            <person name="Salamov A."/>
            <person name="Samejima M."/>
            <person name="Schmutz J."/>
            <person name="Slot J.C."/>
            <person name="St John F."/>
            <person name="Stenlid J."/>
            <person name="Sun H."/>
            <person name="Sun S."/>
            <person name="Syed K."/>
            <person name="Tsang A."/>
            <person name="Wiebenga A."/>
            <person name="Young D."/>
            <person name="Pisabarro A."/>
            <person name="Eastwood D.C."/>
            <person name="Martin F."/>
            <person name="Cullen D."/>
            <person name="Grigoriev I.V."/>
            <person name="Hibbett D.S."/>
        </authorList>
    </citation>
    <scope>NUCLEOTIDE SEQUENCE [LARGE SCALE GENOMIC DNA]</scope>
    <source>
        <strain evidence="4 5">LYAD-421 SS1</strain>
    </source>
</reference>
<evidence type="ECO:0000256" key="1">
    <source>
        <dbReference type="ARBA" id="ARBA00001974"/>
    </source>
</evidence>
<dbReference type="InterPro" id="IPR036188">
    <property type="entry name" value="FAD/NAD-bd_sf"/>
</dbReference>
<sequence>HYTSTCRMGATTHAERPSVVDTELRVHGVKGLRVCDASVFPEIVGAHTMAPTVMVAEKCADLIKASK</sequence>
<evidence type="ECO:0000313" key="4">
    <source>
        <dbReference type="EMBL" id="EJF60346.1"/>
    </source>
</evidence>
<dbReference type="KEGG" id="dsq:DICSQDRAFT_63376"/>
<dbReference type="Pfam" id="PF05199">
    <property type="entry name" value="GMC_oxred_C"/>
    <property type="match status" value="1"/>
</dbReference>